<comment type="caution">
    <text evidence="1">The sequence shown here is derived from an EMBL/GenBank/DDBJ whole genome shotgun (WGS) entry which is preliminary data.</text>
</comment>
<sequence length="193" mass="21848">MGYLLAEFELGNTAHSLRILQVETGKLILLGLAGSEQIEKTGKQLCDNSLFAMTVMLPLITSIFKMNMVTSILPMVQLLSPTSMASLHGYIFRYRASDSPAGKSTYSLIREPGEVVKIKYTDVPLLYYTEILSMPETELFLLYSVSNQKRNHFSVSDRISDDVFRDGIDFVSVPFLIAIRDEFLQIRDGKFRF</sequence>
<organism evidence="1 2">
    <name type="scientific">Stephania yunnanensis</name>
    <dbReference type="NCBI Taxonomy" id="152371"/>
    <lineage>
        <taxon>Eukaryota</taxon>
        <taxon>Viridiplantae</taxon>
        <taxon>Streptophyta</taxon>
        <taxon>Embryophyta</taxon>
        <taxon>Tracheophyta</taxon>
        <taxon>Spermatophyta</taxon>
        <taxon>Magnoliopsida</taxon>
        <taxon>Ranunculales</taxon>
        <taxon>Menispermaceae</taxon>
        <taxon>Menispermoideae</taxon>
        <taxon>Cissampelideae</taxon>
        <taxon>Stephania</taxon>
    </lineage>
</organism>
<proteinExistence type="predicted"/>
<dbReference type="AlphaFoldDB" id="A0AAP0NRM3"/>
<dbReference type="Proteomes" id="UP001420932">
    <property type="component" value="Unassembled WGS sequence"/>
</dbReference>
<gene>
    <name evidence="1" type="ORF">Syun_022007</name>
</gene>
<evidence type="ECO:0000313" key="2">
    <source>
        <dbReference type="Proteomes" id="UP001420932"/>
    </source>
</evidence>
<accession>A0AAP0NRM3</accession>
<keyword evidence="2" id="KW-1185">Reference proteome</keyword>
<dbReference type="EMBL" id="JBBNAF010000009">
    <property type="protein sequence ID" value="KAK9115210.1"/>
    <property type="molecule type" value="Genomic_DNA"/>
</dbReference>
<reference evidence="1 2" key="1">
    <citation type="submission" date="2024-01" db="EMBL/GenBank/DDBJ databases">
        <title>Genome assemblies of Stephania.</title>
        <authorList>
            <person name="Yang L."/>
        </authorList>
    </citation>
    <scope>NUCLEOTIDE SEQUENCE [LARGE SCALE GENOMIC DNA]</scope>
    <source>
        <strain evidence="1">YNDBR</strain>
        <tissue evidence="1">Leaf</tissue>
    </source>
</reference>
<protein>
    <submittedName>
        <fullName evidence="1">Uncharacterized protein</fullName>
    </submittedName>
</protein>
<evidence type="ECO:0000313" key="1">
    <source>
        <dbReference type="EMBL" id="KAK9115210.1"/>
    </source>
</evidence>
<name>A0AAP0NRM3_9MAGN</name>